<keyword evidence="4" id="KW-1185">Reference proteome</keyword>
<evidence type="ECO:0000313" key="3">
    <source>
        <dbReference type="EMBL" id="KAK2659537.1"/>
    </source>
</evidence>
<evidence type="ECO:0000256" key="1">
    <source>
        <dbReference type="SAM" id="MobiDB-lite"/>
    </source>
</evidence>
<gene>
    <name evidence="3" type="ORF">Ddye_006070</name>
</gene>
<proteinExistence type="predicted"/>
<comment type="caution">
    <text evidence="3">The sequence shown here is derived from an EMBL/GenBank/DDBJ whole genome shotgun (WGS) entry which is preliminary data.</text>
</comment>
<feature type="compositionally biased region" description="Basic and acidic residues" evidence="1">
    <location>
        <begin position="219"/>
        <end position="236"/>
    </location>
</feature>
<reference evidence="3" key="1">
    <citation type="journal article" date="2023" name="Plant J.">
        <title>Genome sequences and population genomics provide insights into the demographic history, inbreeding, and mutation load of two 'living fossil' tree species of Dipteronia.</title>
        <authorList>
            <person name="Feng Y."/>
            <person name="Comes H.P."/>
            <person name="Chen J."/>
            <person name="Zhu S."/>
            <person name="Lu R."/>
            <person name="Zhang X."/>
            <person name="Li P."/>
            <person name="Qiu J."/>
            <person name="Olsen K.M."/>
            <person name="Qiu Y."/>
        </authorList>
    </citation>
    <scope>NUCLEOTIDE SEQUENCE</scope>
    <source>
        <strain evidence="3">KIB01</strain>
    </source>
</reference>
<dbReference type="InterPro" id="IPR025452">
    <property type="entry name" value="DUF4218"/>
</dbReference>
<feature type="region of interest" description="Disordered" evidence="1">
    <location>
        <begin position="219"/>
        <end position="249"/>
    </location>
</feature>
<organism evidence="3 4">
    <name type="scientific">Dipteronia dyeriana</name>
    <dbReference type="NCBI Taxonomy" id="168575"/>
    <lineage>
        <taxon>Eukaryota</taxon>
        <taxon>Viridiplantae</taxon>
        <taxon>Streptophyta</taxon>
        <taxon>Embryophyta</taxon>
        <taxon>Tracheophyta</taxon>
        <taxon>Spermatophyta</taxon>
        <taxon>Magnoliopsida</taxon>
        <taxon>eudicotyledons</taxon>
        <taxon>Gunneridae</taxon>
        <taxon>Pentapetalae</taxon>
        <taxon>rosids</taxon>
        <taxon>malvids</taxon>
        <taxon>Sapindales</taxon>
        <taxon>Sapindaceae</taxon>
        <taxon>Hippocastanoideae</taxon>
        <taxon>Acereae</taxon>
        <taxon>Dipteronia</taxon>
    </lineage>
</organism>
<dbReference type="PANTHER" id="PTHR48258">
    <property type="entry name" value="DUF4218 DOMAIN-CONTAINING PROTEIN-RELATED"/>
    <property type="match status" value="1"/>
</dbReference>
<accession>A0AAD9XHW4</accession>
<dbReference type="PANTHER" id="PTHR48258:SF6">
    <property type="entry name" value="LEUCINE-RICH REPEAT DOMAIN, L DOMAIN-CONTAINING PROTEIN"/>
    <property type="match status" value="1"/>
</dbReference>
<name>A0AAD9XHW4_9ROSI</name>
<dbReference type="Proteomes" id="UP001280121">
    <property type="component" value="Unassembled WGS sequence"/>
</dbReference>
<evidence type="ECO:0000259" key="2">
    <source>
        <dbReference type="Pfam" id="PF13960"/>
    </source>
</evidence>
<dbReference type="Pfam" id="PF13960">
    <property type="entry name" value="DUF4218"/>
    <property type="match status" value="1"/>
</dbReference>
<protein>
    <recommendedName>
        <fullName evidence="2">DUF4218 domain-containing protein</fullName>
    </recommendedName>
</protein>
<evidence type="ECO:0000313" key="4">
    <source>
        <dbReference type="Proteomes" id="UP001280121"/>
    </source>
</evidence>
<dbReference type="EMBL" id="JANJYI010000002">
    <property type="protein sequence ID" value="KAK2659537.1"/>
    <property type="molecule type" value="Genomic_DNA"/>
</dbReference>
<sequence length="435" mass="49735">MLNGVIGLVDTNVDMGVGESTNERTDGNNDLPDVEGDKFDDLFSAATQELYASCIKFSVLSFIVKLIHIKVLNHWSNKSIDMLLQFFKDVLPERSNIPMSHYNAKKMLRDLGLGYESIHAYLLEKEVVLILYKLERIYPPTFFDVMVHLAVHLPIEAKLAGPVTYLWMFPFEGYLGTLKRYMRNKAKPEGSIVEAYVVNEALTFCSMYLGAIETKFNQPERNDDKGKNRQDDHKEELELESPTNISERQEQQFPEWFKKRMISLHHKGSIEATDELYSLSCGPDLRVNSYTSCIVNGVCFHSKARDERRTTQNSGVAVPGEHDDNAIDFYGFVTAILQLNFILGYNVPIFKCQRANDVEEGSQDTDDVYQENESSNLQWKVQEDDYESSQSHCVDVSVEEISASVIVDIEKQKINDEIFDVEDEDETLKDYCSDN</sequence>
<feature type="domain" description="DUF4218" evidence="2">
    <location>
        <begin position="123"/>
        <end position="222"/>
    </location>
</feature>
<dbReference type="AlphaFoldDB" id="A0AAD9XHW4"/>